<dbReference type="PANTHER" id="PTHR46390:SF1">
    <property type="entry name" value="MANNOSE-1-PHOSPHATE GUANYLYLTRANSFERASE"/>
    <property type="match status" value="1"/>
</dbReference>
<feature type="chain" id="PRO_5012597916" evidence="1">
    <location>
        <begin position="29"/>
        <end position="147"/>
    </location>
</feature>
<dbReference type="EMBL" id="FWPT01000001">
    <property type="protein sequence ID" value="SMA32280.1"/>
    <property type="molecule type" value="Genomic_DNA"/>
</dbReference>
<dbReference type="Gene3D" id="2.60.120.10">
    <property type="entry name" value="Jelly Rolls"/>
    <property type="match status" value="1"/>
</dbReference>
<dbReference type="GO" id="GO:0004475">
    <property type="term" value="F:mannose-1-phosphate guanylyltransferase (GTP) activity"/>
    <property type="evidence" value="ECO:0007669"/>
    <property type="project" value="TreeGrafter"/>
</dbReference>
<protein>
    <submittedName>
        <fullName evidence="3">Alginate biosynthesis protein AlgA</fullName>
    </submittedName>
</protein>
<dbReference type="RefSeq" id="WP_087105897.1">
    <property type="nucleotide sequence ID" value="NZ_CBCSCN010000012.1"/>
</dbReference>
<dbReference type="Pfam" id="PF01050">
    <property type="entry name" value="MannoseP_isomer"/>
    <property type="match status" value="1"/>
</dbReference>
<dbReference type="InterPro" id="IPR001538">
    <property type="entry name" value="Man6P_isomerase-2_C"/>
</dbReference>
<dbReference type="AlphaFoldDB" id="A0A1X7AE39"/>
<dbReference type="SUPFAM" id="SSF51182">
    <property type="entry name" value="RmlC-like cupins"/>
    <property type="match status" value="1"/>
</dbReference>
<evidence type="ECO:0000313" key="4">
    <source>
        <dbReference type="Proteomes" id="UP000196573"/>
    </source>
</evidence>
<accession>A0A1X7AE39</accession>
<reference evidence="3 4" key="1">
    <citation type="submission" date="2017-03" db="EMBL/GenBank/DDBJ databases">
        <authorList>
            <person name="Afonso C.L."/>
            <person name="Miller P.J."/>
            <person name="Scott M.A."/>
            <person name="Spackman E."/>
            <person name="Goraichik I."/>
            <person name="Dimitrov K.M."/>
            <person name="Suarez D.L."/>
            <person name="Swayne D.E."/>
        </authorList>
    </citation>
    <scope>NUCLEOTIDE SEQUENCE [LARGE SCALE GENOMIC DNA]</scope>
    <source>
        <strain evidence="3">SB41UT1</strain>
    </source>
</reference>
<dbReference type="OrthoDB" id="9806359at2"/>
<evidence type="ECO:0000259" key="2">
    <source>
        <dbReference type="Pfam" id="PF01050"/>
    </source>
</evidence>
<gene>
    <name evidence="3" type="primary">algA</name>
    <name evidence="3" type="ORF">EHSB41UT_00134</name>
</gene>
<dbReference type="GO" id="GO:0005976">
    <property type="term" value="P:polysaccharide metabolic process"/>
    <property type="evidence" value="ECO:0007669"/>
    <property type="project" value="InterPro"/>
</dbReference>
<dbReference type="Proteomes" id="UP000196573">
    <property type="component" value="Unassembled WGS sequence"/>
</dbReference>
<dbReference type="InterPro" id="IPR011051">
    <property type="entry name" value="RmlC_Cupin_sf"/>
</dbReference>
<feature type="domain" description="Mannose-6-phosphate isomerase type II C-terminal" evidence="2">
    <location>
        <begin position="33"/>
        <end position="138"/>
    </location>
</feature>
<sequence>MLRNKTCVPYLQWLTFVAAALFALTTFADEPFTVEKPWGKYEVLGSGTDYVIKRLTVDPGHRFSLQTHQHRDEFWLILEGSGTVTVGDQQFTNVDKGMIFHVPAGSRHRAAATGDTPLIIAEVQQGDCDEQDIVRLEDDYQRASAVN</sequence>
<dbReference type="InterPro" id="IPR051161">
    <property type="entry name" value="Mannose-6P_isomerase_type2"/>
</dbReference>
<organism evidence="3 4">
    <name type="scientific">Parendozoicomonas haliclonae</name>
    <dbReference type="NCBI Taxonomy" id="1960125"/>
    <lineage>
        <taxon>Bacteria</taxon>
        <taxon>Pseudomonadati</taxon>
        <taxon>Pseudomonadota</taxon>
        <taxon>Gammaproteobacteria</taxon>
        <taxon>Oceanospirillales</taxon>
        <taxon>Endozoicomonadaceae</taxon>
        <taxon>Parendozoicomonas</taxon>
    </lineage>
</organism>
<keyword evidence="4" id="KW-1185">Reference proteome</keyword>
<dbReference type="GO" id="GO:0009298">
    <property type="term" value="P:GDP-mannose biosynthetic process"/>
    <property type="evidence" value="ECO:0007669"/>
    <property type="project" value="TreeGrafter"/>
</dbReference>
<dbReference type="PANTHER" id="PTHR46390">
    <property type="entry name" value="MANNOSE-1-PHOSPHATE GUANYLYLTRANSFERASE"/>
    <property type="match status" value="1"/>
</dbReference>
<keyword evidence="1" id="KW-0732">Signal</keyword>
<evidence type="ECO:0000256" key="1">
    <source>
        <dbReference type="SAM" id="SignalP"/>
    </source>
</evidence>
<proteinExistence type="predicted"/>
<evidence type="ECO:0000313" key="3">
    <source>
        <dbReference type="EMBL" id="SMA32280.1"/>
    </source>
</evidence>
<feature type="signal peptide" evidence="1">
    <location>
        <begin position="1"/>
        <end position="28"/>
    </location>
</feature>
<dbReference type="InterPro" id="IPR014710">
    <property type="entry name" value="RmlC-like_jellyroll"/>
</dbReference>
<name>A0A1X7AE39_9GAMM</name>
<dbReference type="CDD" id="cd02213">
    <property type="entry name" value="cupin_PMI_typeII_C"/>
    <property type="match status" value="1"/>
</dbReference>